<name>A0ABW8KY00_9GAMM</name>
<sequence>MGQSRAIGSKKGDKTRVQLMDEQIEKAFKKHGPNAKLNIQLERCPLNKK</sequence>
<gene>
    <name evidence="1" type="ORF">ACI2JU_12435</name>
</gene>
<dbReference type="EMBL" id="JBJDOT010000015">
    <property type="protein sequence ID" value="MFK3864671.1"/>
    <property type="molecule type" value="Genomic_DNA"/>
</dbReference>
<organism evidence="1 2">
    <name type="scientific">Pseudoalteromonas rhizosphaerae</name>
    <dbReference type="NCBI Taxonomy" id="2518973"/>
    <lineage>
        <taxon>Bacteria</taxon>
        <taxon>Pseudomonadati</taxon>
        <taxon>Pseudomonadota</taxon>
        <taxon>Gammaproteobacteria</taxon>
        <taxon>Alteromonadales</taxon>
        <taxon>Pseudoalteromonadaceae</taxon>
        <taxon>Pseudoalteromonas</taxon>
    </lineage>
</organism>
<keyword evidence="2" id="KW-1185">Reference proteome</keyword>
<protein>
    <submittedName>
        <fullName evidence="1">Uncharacterized protein</fullName>
    </submittedName>
</protein>
<dbReference type="Proteomes" id="UP001620262">
    <property type="component" value="Unassembled WGS sequence"/>
</dbReference>
<dbReference type="RefSeq" id="WP_182740481.1">
    <property type="nucleotide sequence ID" value="NZ_JBJDOT010000015.1"/>
</dbReference>
<evidence type="ECO:0000313" key="1">
    <source>
        <dbReference type="EMBL" id="MFK3864671.1"/>
    </source>
</evidence>
<reference evidence="1 2" key="1">
    <citation type="submission" date="2024-11" db="EMBL/GenBank/DDBJ databases">
        <title>The Natural Products Discovery Center: Release of the First 8490 Sequenced Strains for Exploring Actinobacteria Biosynthetic Diversity.</title>
        <authorList>
            <person name="Kalkreuter E."/>
            <person name="Kautsar S.A."/>
            <person name="Yang D."/>
            <person name="Bader C.D."/>
            <person name="Teijaro C.N."/>
            <person name="Fluegel L."/>
            <person name="Davis C.M."/>
            <person name="Simpson J.R."/>
            <person name="Lauterbach L."/>
            <person name="Steele A.D."/>
            <person name="Gui C."/>
            <person name="Meng S."/>
            <person name="Li G."/>
            <person name="Viehrig K."/>
            <person name="Ye F."/>
            <person name="Su P."/>
            <person name="Kiefer A.F."/>
            <person name="Nichols A."/>
            <person name="Cepeda A.J."/>
            <person name="Yan W."/>
            <person name="Fan B."/>
            <person name="Jiang Y."/>
            <person name="Adhikari A."/>
            <person name="Zheng C.-J."/>
            <person name="Schuster L."/>
            <person name="Cowan T.M."/>
            <person name="Smanski M.J."/>
            <person name="Chevrette M.G."/>
            <person name="De Carvalho L.P.S."/>
            <person name="Shen B."/>
        </authorList>
    </citation>
    <scope>NUCLEOTIDE SEQUENCE [LARGE SCALE GENOMIC DNA]</scope>
    <source>
        <strain evidence="1 2">NPDC078403</strain>
    </source>
</reference>
<comment type="caution">
    <text evidence="1">The sequence shown here is derived from an EMBL/GenBank/DDBJ whole genome shotgun (WGS) entry which is preliminary data.</text>
</comment>
<proteinExistence type="predicted"/>
<accession>A0ABW8KY00</accession>
<evidence type="ECO:0000313" key="2">
    <source>
        <dbReference type="Proteomes" id="UP001620262"/>
    </source>
</evidence>